<feature type="signal peptide" evidence="2">
    <location>
        <begin position="1"/>
        <end position="26"/>
    </location>
</feature>
<keyword evidence="2" id="KW-0732">Signal</keyword>
<feature type="chain" id="PRO_5011680525" description="Chitin-binding protein" evidence="2">
    <location>
        <begin position="27"/>
        <end position="67"/>
    </location>
</feature>
<name>A0A1H9C8P0_9ACTN</name>
<feature type="compositionally biased region" description="Low complexity" evidence="1">
    <location>
        <begin position="27"/>
        <end position="43"/>
    </location>
</feature>
<dbReference type="RefSeq" id="WP_093657021.1">
    <property type="nucleotide sequence ID" value="NZ_FOET01000003.1"/>
</dbReference>
<evidence type="ECO:0000313" key="3">
    <source>
        <dbReference type="EMBL" id="SEP97635.1"/>
    </source>
</evidence>
<evidence type="ECO:0000256" key="2">
    <source>
        <dbReference type="SAM" id="SignalP"/>
    </source>
</evidence>
<accession>A0A1H9C8P0</accession>
<evidence type="ECO:0008006" key="5">
    <source>
        <dbReference type="Google" id="ProtNLM"/>
    </source>
</evidence>
<evidence type="ECO:0000313" key="4">
    <source>
        <dbReference type="Proteomes" id="UP000199055"/>
    </source>
</evidence>
<dbReference type="AlphaFoldDB" id="A0A1H9C8P0"/>
<organism evidence="3 4">
    <name type="scientific">Streptomyces radiopugnans</name>
    <dbReference type="NCBI Taxonomy" id="403935"/>
    <lineage>
        <taxon>Bacteria</taxon>
        <taxon>Bacillati</taxon>
        <taxon>Actinomycetota</taxon>
        <taxon>Actinomycetes</taxon>
        <taxon>Kitasatosporales</taxon>
        <taxon>Streptomycetaceae</taxon>
        <taxon>Streptomyces</taxon>
    </lineage>
</organism>
<feature type="region of interest" description="Disordered" evidence="1">
    <location>
        <begin position="25"/>
        <end position="45"/>
    </location>
</feature>
<protein>
    <recommendedName>
        <fullName evidence="5">Chitin-binding protein</fullName>
    </recommendedName>
</protein>
<keyword evidence="4" id="KW-1185">Reference proteome</keyword>
<gene>
    <name evidence="3" type="ORF">SAMN05216481_103103</name>
</gene>
<proteinExistence type="predicted"/>
<dbReference type="EMBL" id="FOET01000003">
    <property type="protein sequence ID" value="SEP97635.1"/>
    <property type="molecule type" value="Genomic_DNA"/>
</dbReference>
<evidence type="ECO:0000256" key="1">
    <source>
        <dbReference type="SAM" id="MobiDB-lite"/>
    </source>
</evidence>
<dbReference type="Proteomes" id="UP000199055">
    <property type="component" value="Unassembled WGS sequence"/>
</dbReference>
<reference evidence="3 4" key="1">
    <citation type="submission" date="2016-10" db="EMBL/GenBank/DDBJ databases">
        <authorList>
            <person name="de Groot N.N."/>
        </authorList>
    </citation>
    <scope>NUCLEOTIDE SEQUENCE [LARGE SCALE GENOMIC DNA]</scope>
    <source>
        <strain evidence="3 4">CGMCC 4.3519</strain>
    </source>
</reference>
<sequence length="67" mass="6651">MSARRRFTATLLVAFAAVLGPTAAGMASQAGQQTGPQTAAAGGSAYGCPSDALGNPIPGDCTEDTHW</sequence>